<evidence type="ECO:0000259" key="3">
    <source>
        <dbReference type="Pfam" id="PF01248"/>
    </source>
</evidence>
<proteinExistence type="inferred from homology"/>
<dbReference type="Proteomes" id="UP000759131">
    <property type="component" value="Unassembled WGS sequence"/>
</dbReference>
<gene>
    <name evidence="4" type="ORF">OSB1V03_LOCUS96</name>
</gene>
<organism evidence="4">
    <name type="scientific">Medioppia subpectinata</name>
    <dbReference type="NCBI Taxonomy" id="1979941"/>
    <lineage>
        <taxon>Eukaryota</taxon>
        <taxon>Metazoa</taxon>
        <taxon>Ecdysozoa</taxon>
        <taxon>Arthropoda</taxon>
        <taxon>Chelicerata</taxon>
        <taxon>Arachnida</taxon>
        <taxon>Acari</taxon>
        <taxon>Acariformes</taxon>
        <taxon>Sarcoptiformes</taxon>
        <taxon>Oribatida</taxon>
        <taxon>Brachypylina</taxon>
        <taxon>Oppioidea</taxon>
        <taxon>Oppiidae</taxon>
        <taxon>Medioppia</taxon>
    </lineage>
</organism>
<evidence type="ECO:0000256" key="1">
    <source>
        <dbReference type="ARBA" id="ARBA00007337"/>
    </source>
</evidence>
<dbReference type="SUPFAM" id="SSF55315">
    <property type="entry name" value="L30e-like"/>
    <property type="match status" value="1"/>
</dbReference>
<evidence type="ECO:0000256" key="2">
    <source>
        <dbReference type="ARBA" id="ARBA00023274"/>
    </source>
</evidence>
<dbReference type="GO" id="GO:1990904">
    <property type="term" value="C:ribonucleoprotein complex"/>
    <property type="evidence" value="ECO:0007669"/>
    <property type="project" value="UniProtKB-KW"/>
</dbReference>
<evidence type="ECO:0000313" key="5">
    <source>
        <dbReference type="Proteomes" id="UP000759131"/>
    </source>
</evidence>
<comment type="similarity">
    <text evidence="1">Belongs to the eukaryotic ribosomal protein eL8 family.</text>
</comment>
<dbReference type="Pfam" id="PF01248">
    <property type="entry name" value="Ribosomal_L7Ae"/>
    <property type="match status" value="1"/>
</dbReference>
<dbReference type="InterPro" id="IPR029064">
    <property type="entry name" value="Ribosomal_eL30-like_sf"/>
</dbReference>
<keyword evidence="5" id="KW-1185">Reference proteome</keyword>
<keyword evidence="2" id="KW-0687">Ribonucleoprotein</keyword>
<evidence type="ECO:0000313" key="4">
    <source>
        <dbReference type="EMBL" id="CAD7619595.1"/>
    </source>
</evidence>
<dbReference type="InterPro" id="IPR004038">
    <property type="entry name" value="Ribosomal_eL8/eL30/eS12/Gad45"/>
</dbReference>
<dbReference type="PRINTS" id="PR00884">
    <property type="entry name" value="RIBOSOMALHS6"/>
</dbReference>
<dbReference type="AlphaFoldDB" id="A0A7R9KDC6"/>
<feature type="domain" description="Ribosomal protein eL8/eL30/eS12/Gadd45" evidence="3">
    <location>
        <begin position="15"/>
        <end position="102"/>
    </location>
</feature>
<dbReference type="InterPro" id="IPR018492">
    <property type="entry name" value="Ribosomal_eL8/Nhp2"/>
</dbReference>
<name>A0A7R9KDC6_9ACAR</name>
<sequence length="115" mass="12615">MKELLSDKKSQELYVLVGKLIPEKKVKIGMNETIKAIHNGTALLVVLADDSDPKCLTEASLTLCEQKGIEYVYVSSRSAMGKACKLERGVIALAIYDNKDTDSSTILSQIALIKR</sequence>
<accession>A0A7R9KDC6</accession>
<dbReference type="Gene3D" id="3.30.1330.30">
    <property type="match status" value="1"/>
</dbReference>
<protein>
    <recommendedName>
        <fullName evidence="3">Ribosomal protein eL8/eL30/eS12/Gadd45 domain-containing protein</fullName>
    </recommendedName>
</protein>
<dbReference type="OrthoDB" id="5364946at2759"/>
<reference evidence="4" key="1">
    <citation type="submission" date="2020-11" db="EMBL/GenBank/DDBJ databases">
        <authorList>
            <person name="Tran Van P."/>
        </authorList>
    </citation>
    <scope>NUCLEOTIDE SEQUENCE</scope>
</reference>
<dbReference type="EMBL" id="OC854590">
    <property type="protein sequence ID" value="CAD7619595.1"/>
    <property type="molecule type" value="Genomic_DNA"/>
</dbReference>
<dbReference type="EMBL" id="CAJPIZ010000015">
    <property type="protein sequence ID" value="CAG2100025.1"/>
    <property type="molecule type" value="Genomic_DNA"/>
</dbReference>
<dbReference type="PRINTS" id="PR00881">
    <property type="entry name" value="L7ARS6FAMILY"/>
</dbReference>